<dbReference type="InterPro" id="IPR021322">
    <property type="entry name" value="DUF2924"/>
</dbReference>
<gene>
    <name evidence="1" type="ORF">EYR15_10660</name>
</gene>
<protein>
    <submittedName>
        <fullName evidence="1">DUF2924 domain-containing protein</fullName>
    </submittedName>
</protein>
<name>A0A4Q9GJL1_9HYPH</name>
<dbReference type="OrthoDB" id="284135at2"/>
<dbReference type="RefSeq" id="WP_131003517.1">
    <property type="nucleotide sequence ID" value="NZ_SIUB01000004.1"/>
</dbReference>
<proteinExistence type="predicted"/>
<comment type="caution">
    <text evidence="1">The sequence shown here is derived from an EMBL/GenBank/DDBJ whole genome shotgun (WGS) entry which is preliminary data.</text>
</comment>
<organism evidence="1 2">
    <name type="scientific">Hansschlegelia quercus</name>
    <dbReference type="NCBI Taxonomy" id="2528245"/>
    <lineage>
        <taxon>Bacteria</taxon>
        <taxon>Pseudomonadati</taxon>
        <taxon>Pseudomonadota</taxon>
        <taxon>Alphaproteobacteria</taxon>
        <taxon>Hyphomicrobiales</taxon>
        <taxon>Methylopilaceae</taxon>
        <taxon>Hansschlegelia</taxon>
    </lineage>
</organism>
<dbReference type="Proteomes" id="UP000291613">
    <property type="component" value="Unassembled WGS sequence"/>
</dbReference>
<dbReference type="EMBL" id="SIUB01000004">
    <property type="protein sequence ID" value="TBN53461.1"/>
    <property type="molecule type" value="Genomic_DNA"/>
</dbReference>
<reference evidence="1 2" key="1">
    <citation type="submission" date="2019-02" db="EMBL/GenBank/DDBJ databases">
        <title>Hansschlegelia quercus sp. nov., a novel methylotrophic bacterium from buds of oak (Quercus robur L.).</title>
        <authorList>
            <person name="Agafonova N.V."/>
            <person name="Kaparullina E.N."/>
            <person name="Grouzdev D.S."/>
            <person name="Doronina N.V."/>
        </authorList>
    </citation>
    <scope>NUCLEOTIDE SEQUENCE [LARGE SCALE GENOMIC DNA]</scope>
    <source>
        <strain evidence="1 2">Dub</strain>
    </source>
</reference>
<evidence type="ECO:0000313" key="1">
    <source>
        <dbReference type="EMBL" id="TBN53461.1"/>
    </source>
</evidence>
<dbReference type="AlphaFoldDB" id="A0A4Q9GJL1"/>
<accession>A0A4Q9GJL1</accession>
<sequence>MMSTARTSLEADLARLPELDLPTLKARWRSVTGRSIPAGVHRSLLLKMLAYRLQANAFGDLNADTARFIERIGSDRNLMAAKTLPLPDKARAGQGAIFIREWDGVTHHVMHMADGYAWKGVTYRSLSEVARAITGVRWNGPRFFGLRDKEKAA</sequence>
<dbReference type="Pfam" id="PF11149">
    <property type="entry name" value="DUF2924"/>
    <property type="match status" value="1"/>
</dbReference>
<evidence type="ECO:0000313" key="2">
    <source>
        <dbReference type="Proteomes" id="UP000291613"/>
    </source>
</evidence>
<keyword evidence="2" id="KW-1185">Reference proteome</keyword>